<dbReference type="Proteomes" id="UP001198602">
    <property type="component" value="Unassembled WGS sequence"/>
</dbReference>
<reference evidence="2 3" key="1">
    <citation type="submission" date="2021-07" db="EMBL/GenBank/DDBJ databases">
        <title>Characterization of Violacein-producing bacteria and related species.</title>
        <authorList>
            <person name="Wilson H.S."/>
            <person name="De Leon M.E."/>
        </authorList>
    </citation>
    <scope>NUCLEOTIDE SEQUENCE [LARGE SCALE GENOMIC DNA]</scope>
    <source>
        <strain evidence="2 3">HSC-2F05</strain>
    </source>
</reference>
<proteinExistence type="predicted"/>
<comment type="caution">
    <text evidence="2">The sequence shown here is derived from an EMBL/GenBank/DDBJ whole genome shotgun (WGS) entry which is preliminary data.</text>
</comment>
<keyword evidence="1" id="KW-1133">Transmembrane helix</keyword>
<accession>A0ABS7YAS0</accession>
<evidence type="ECO:0000313" key="3">
    <source>
        <dbReference type="Proteomes" id="UP001198602"/>
    </source>
</evidence>
<sequence>MAQPDRHPAPADRIAFEAAIQSLEAQLANLGAHLGIDAHARAAYAREIRKMADGLRSEALAGKLTWQQAAQEAQQTRNLIMEVVRSRSTPVGRSMAQQLKSQGYSLNELVASQTRRLHGPHATFSTLPASQKNAIYANIVASAGKSNPAVTRAMARLSYAGRGLLLLSLALSAYSIATSADRTATATRELALTGAGIGGGIAGGALAGLACGPGAPVCVSVGAFVGGALSAFGISLL</sequence>
<keyword evidence="1" id="KW-0472">Membrane</keyword>
<dbReference type="EMBL" id="JAHYBX010000004">
    <property type="protein sequence ID" value="MCA1856784.1"/>
    <property type="molecule type" value="Genomic_DNA"/>
</dbReference>
<evidence type="ECO:0000256" key="1">
    <source>
        <dbReference type="SAM" id="Phobius"/>
    </source>
</evidence>
<protein>
    <submittedName>
        <fullName evidence="2">Uncharacterized protein</fullName>
    </submittedName>
</protein>
<evidence type="ECO:0000313" key="2">
    <source>
        <dbReference type="EMBL" id="MCA1856784.1"/>
    </source>
</evidence>
<feature type="transmembrane region" description="Helical" evidence="1">
    <location>
        <begin position="159"/>
        <end position="178"/>
    </location>
</feature>
<feature type="transmembrane region" description="Helical" evidence="1">
    <location>
        <begin position="190"/>
        <end position="210"/>
    </location>
</feature>
<feature type="transmembrane region" description="Helical" evidence="1">
    <location>
        <begin position="217"/>
        <end position="236"/>
    </location>
</feature>
<keyword evidence="3" id="KW-1185">Reference proteome</keyword>
<name>A0ABS7YAS0_9BURK</name>
<keyword evidence="1" id="KW-0812">Transmembrane</keyword>
<gene>
    <name evidence="2" type="ORF">LE190_12725</name>
</gene>
<organism evidence="2 3">
    <name type="scientific">Massilia hydrophila</name>
    <dbReference type="NCBI Taxonomy" id="3044279"/>
    <lineage>
        <taxon>Bacteria</taxon>
        <taxon>Pseudomonadati</taxon>
        <taxon>Pseudomonadota</taxon>
        <taxon>Betaproteobacteria</taxon>
        <taxon>Burkholderiales</taxon>
        <taxon>Oxalobacteraceae</taxon>
        <taxon>Telluria group</taxon>
        <taxon>Massilia</taxon>
    </lineage>
</organism>
<dbReference type="RefSeq" id="WP_225239052.1">
    <property type="nucleotide sequence ID" value="NZ_JAHYBX010000004.1"/>
</dbReference>